<evidence type="ECO:0000313" key="2">
    <source>
        <dbReference type="EMBL" id="KAL2543482.1"/>
    </source>
</evidence>
<protein>
    <submittedName>
        <fullName evidence="2">Uncharacterized protein</fullName>
    </submittedName>
</protein>
<keyword evidence="3" id="KW-1185">Reference proteome</keyword>
<gene>
    <name evidence="2" type="ORF">Fot_12715</name>
</gene>
<evidence type="ECO:0000256" key="1">
    <source>
        <dbReference type="SAM" id="MobiDB-lite"/>
    </source>
</evidence>
<organism evidence="2 3">
    <name type="scientific">Forsythia ovata</name>
    <dbReference type="NCBI Taxonomy" id="205694"/>
    <lineage>
        <taxon>Eukaryota</taxon>
        <taxon>Viridiplantae</taxon>
        <taxon>Streptophyta</taxon>
        <taxon>Embryophyta</taxon>
        <taxon>Tracheophyta</taxon>
        <taxon>Spermatophyta</taxon>
        <taxon>Magnoliopsida</taxon>
        <taxon>eudicotyledons</taxon>
        <taxon>Gunneridae</taxon>
        <taxon>Pentapetalae</taxon>
        <taxon>asterids</taxon>
        <taxon>lamiids</taxon>
        <taxon>Lamiales</taxon>
        <taxon>Oleaceae</taxon>
        <taxon>Forsythieae</taxon>
        <taxon>Forsythia</taxon>
    </lineage>
</organism>
<proteinExistence type="predicted"/>
<comment type="caution">
    <text evidence="2">The sequence shown here is derived from an EMBL/GenBank/DDBJ whole genome shotgun (WGS) entry which is preliminary data.</text>
</comment>
<sequence length="165" mass="18520">MKKTPVRAAGGVKRGGNGEKGQRRRVGRLVFCATTSPQHKSNSKYVIFSRFAAEDHRFTVESRLKITAPFPSTPERQIRFSKFTPPCSSKTFCLDLWPVVGPRKMFLGFEITFGNVIFCFDIAGVNYRSYGRCIARFKADKGSCCDSDRYGVFSFPTPPSDSSYT</sequence>
<evidence type="ECO:0000313" key="3">
    <source>
        <dbReference type="Proteomes" id="UP001604277"/>
    </source>
</evidence>
<dbReference type="Proteomes" id="UP001604277">
    <property type="component" value="Unassembled WGS sequence"/>
</dbReference>
<name>A0ABD1W1P5_9LAMI</name>
<dbReference type="EMBL" id="JBFOLJ010000004">
    <property type="protein sequence ID" value="KAL2543482.1"/>
    <property type="molecule type" value="Genomic_DNA"/>
</dbReference>
<dbReference type="AlphaFoldDB" id="A0ABD1W1P5"/>
<feature type="compositionally biased region" description="Low complexity" evidence="1">
    <location>
        <begin position="1"/>
        <end position="11"/>
    </location>
</feature>
<feature type="region of interest" description="Disordered" evidence="1">
    <location>
        <begin position="1"/>
        <end position="22"/>
    </location>
</feature>
<reference evidence="3" key="1">
    <citation type="submission" date="2024-07" db="EMBL/GenBank/DDBJ databases">
        <title>Two chromosome-level genome assemblies of Korean endemic species Abeliophyllum distichum and Forsythia ovata (Oleaceae).</title>
        <authorList>
            <person name="Jang H."/>
        </authorList>
    </citation>
    <scope>NUCLEOTIDE SEQUENCE [LARGE SCALE GENOMIC DNA]</scope>
</reference>
<accession>A0ABD1W1P5</accession>